<dbReference type="PANTHER" id="PTHR44936:SF10">
    <property type="entry name" value="SENSOR PROTEIN RSTB"/>
    <property type="match status" value="1"/>
</dbReference>
<dbReference type="Pfam" id="PF02518">
    <property type="entry name" value="HATPase_c"/>
    <property type="match status" value="1"/>
</dbReference>
<dbReference type="CDD" id="cd00075">
    <property type="entry name" value="HATPase"/>
    <property type="match status" value="1"/>
</dbReference>
<dbReference type="InterPro" id="IPR003594">
    <property type="entry name" value="HATPase_dom"/>
</dbReference>
<dbReference type="Gene3D" id="3.30.565.10">
    <property type="entry name" value="Histidine kinase-like ATPase, C-terminal domain"/>
    <property type="match status" value="1"/>
</dbReference>
<proteinExistence type="predicted"/>
<dbReference type="GO" id="GO:0000155">
    <property type="term" value="F:phosphorelay sensor kinase activity"/>
    <property type="evidence" value="ECO:0007669"/>
    <property type="project" value="TreeGrafter"/>
</dbReference>
<evidence type="ECO:0000259" key="7">
    <source>
        <dbReference type="PROSITE" id="PS50109"/>
    </source>
</evidence>
<dbReference type="InterPro" id="IPR050980">
    <property type="entry name" value="2C_sensor_his_kinase"/>
</dbReference>
<dbReference type="InterPro" id="IPR036890">
    <property type="entry name" value="HATPase_C_sf"/>
</dbReference>
<dbReference type="PROSITE" id="PS50109">
    <property type="entry name" value="HIS_KIN"/>
    <property type="match status" value="1"/>
</dbReference>
<dbReference type="PRINTS" id="PR00344">
    <property type="entry name" value="BCTRLSENSOR"/>
</dbReference>
<keyword evidence="3" id="KW-0808">Transferase</keyword>
<reference evidence="8" key="1">
    <citation type="submission" date="2020-07" db="EMBL/GenBank/DDBJ databases">
        <title>Carbapenem Resistant Aeromonas hydrophila Carrying blacphA7 Isolated from Two Solid Organ Transplant Patients.</title>
        <authorList>
            <person name="Hilt E."/>
            <person name="Fitzwater S.P."/>
            <person name="Ward K."/>
            <person name="De St Maurice A."/>
            <person name="Chandrasekaran S."/>
            <person name="Garner O.B."/>
            <person name="Yang S."/>
        </authorList>
    </citation>
    <scope>NUCLEOTIDE SEQUENCE</scope>
    <source>
        <strain evidence="8">B-1</strain>
    </source>
</reference>
<comment type="catalytic activity">
    <reaction evidence="1">
        <text>ATP + protein L-histidine = ADP + protein N-phospho-L-histidine.</text>
        <dbReference type="EC" id="2.7.13.3"/>
    </reaction>
</comment>
<accession>A0A926FNC3</accession>
<dbReference type="SUPFAM" id="SSF55874">
    <property type="entry name" value="ATPase domain of HSP90 chaperone/DNA topoisomerase II/histidine kinase"/>
    <property type="match status" value="1"/>
</dbReference>
<organism evidence="8">
    <name type="scientific">Aeromonas hydrophila</name>
    <dbReference type="NCBI Taxonomy" id="644"/>
    <lineage>
        <taxon>Bacteria</taxon>
        <taxon>Pseudomonadati</taxon>
        <taxon>Pseudomonadota</taxon>
        <taxon>Gammaproteobacteria</taxon>
        <taxon>Aeromonadales</taxon>
        <taxon>Aeromonadaceae</taxon>
        <taxon>Aeromonas</taxon>
    </lineage>
</organism>
<evidence type="ECO:0000313" key="8">
    <source>
        <dbReference type="EMBL" id="MBC8674010.1"/>
    </source>
</evidence>
<dbReference type="PANTHER" id="PTHR44936">
    <property type="entry name" value="SENSOR PROTEIN CREC"/>
    <property type="match status" value="1"/>
</dbReference>
<dbReference type="AlphaFoldDB" id="A0A926FNC3"/>
<evidence type="ECO:0000256" key="2">
    <source>
        <dbReference type="ARBA" id="ARBA00012438"/>
    </source>
</evidence>
<keyword evidence="5" id="KW-0418">Kinase</keyword>
<comment type="caution">
    <text evidence="8">The sequence shown here is derived from an EMBL/GenBank/DDBJ whole genome shotgun (WGS) entry which is preliminary data.</text>
</comment>
<dbReference type="GO" id="GO:0005886">
    <property type="term" value="C:plasma membrane"/>
    <property type="evidence" value="ECO:0007669"/>
    <property type="project" value="TreeGrafter"/>
</dbReference>
<dbReference type="SMART" id="SM00387">
    <property type="entry name" value="HATPase_c"/>
    <property type="match status" value="1"/>
</dbReference>
<name>A0A926FNC3_AERHY</name>
<feature type="domain" description="Histidine kinase" evidence="7">
    <location>
        <begin position="54"/>
        <end position="162"/>
    </location>
</feature>
<protein>
    <recommendedName>
        <fullName evidence="2">histidine kinase</fullName>
        <ecNumber evidence="2">2.7.13.3</ecNumber>
    </recommendedName>
</protein>
<evidence type="ECO:0000256" key="1">
    <source>
        <dbReference type="ARBA" id="ARBA00000085"/>
    </source>
</evidence>
<dbReference type="InterPro" id="IPR004358">
    <property type="entry name" value="Sig_transdc_His_kin-like_C"/>
</dbReference>
<keyword evidence="6" id="KW-0067">ATP-binding</keyword>
<evidence type="ECO:0000256" key="5">
    <source>
        <dbReference type="ARBA" id="ARBA00022777"/>
    </source>
</evidence>
<keyword evidence="4" id="KW-0547">Nucleotide-binding</keyword>
<gene>
    <name evidence="8" type="ORF">H2136_10625</name>
</gene>
<dbReference type="GO" id="GO:0005524">
    <property type="term" value="F:ATP binding"/>
    <property type="evidence" value="ECO:0007669"/>
    <property type="project" value="UniProtKB-KW"/>
</dbReference>
<evidence type="ECO:0000256" key="4">
    <source>
        <dbReference type="ARBA" id="ARBA00022741"/>
    </source>
</evidence>
<sequence>MLTYARLDRPELPLQCSELELGSWAAAVSPTGRRCGRTSGSTSCARPWPCPWRGDTRLLDRALENLIGNALRHAAGRVTLSMARQQDHYLLEVADDGAGIDPRWRRRSSSPSCGWIRAATDTGGAGLGLAIVRSIARHHGGEVQLLPSSSGAHFCLMLPVHLDTNRHQSLTEPQVEQP</sequence>
<dbReference type="InterPro" id="IPR005467">
    <property type="entry name" value="His_kinase_dom"/>
</dbReference>
<evidence type="ECO:0000256" key="6">
    <source>
        <dbReference type="ARBA" id="ARBA00022840"/>
    </source>
</evidence>
<dbReference type="EMBL" id="JACLAN010000004">
    <property type="protein sequence ID" value="MBC8674010.1"/>
    <property type="molecule type" value="Genomic_DNA"/>
</dbReference>
<dbReference type="EC" id="2.7.13.3" evidence="2"/>
<evidence type="ECO:0000256" key="3">
    <source>
        <dbReference type="ARBA" id="ARBA00022679"/>
    </source>
</evidence>